<proteinExistence type="inferred from homology"/>
<dbReference type="PANTHER" id="PTHR46128:SF356">
    <property type="entry name" value="PENTACOTRIPEPTIDE-REPEAT REGION OF PRORP DOMAIN-CONTAINING PROTEIN"/>
    <property type="match status" value="1"/>
</dbReference>
<evidence type="ECO:0000313" key="5">
    <source>
        <dbReference type="EMBL" id="KAF0896206.1"/>
    </source>
</evidence>
<accession>A0A6G1C7W1</accession>
<evidence type="ECO:0000256" key="2">
    <source>
        <dbReference type="ARBA" id="ARBA00022737"/>
    </source>
</evidence>
<dbReference type="EMBL" id="SPHZ02000010">
    <property type="protein sequence ID" value="KAF0896206.1"/>
    <property type="molecule type" value="Genomic_DNA"/>
</dbReference>
<reference evidence="5 6" key="1">
    <citation type="submission" date="2019-11" db="EMBL/GenBank/DDBJ databases">
        <title>Whole genome sequence of Oryza granulata.</title>
        <authorList>
            <person name="Li W."/>
        </authorList>
    </citation>
    <scope>NUCLEOTIDE SEQUENCE [LARGE SCALE GENOMIC DNA]</scope>
    <source>
        <strain evidence="6">cv. Menghai</strain>
        <tissue evidence="5">Leaf</tissue>
    </source>
</reference>
<evidence type="ECO:0000256" key="4">
    <source>
        <dbReference type="PROSITE-ProRule" id="PRU00708"/>
    </source>
</evidence>
<gene>
    <name evidence="5" type="ORF">E2562_019692</name>
</gene>
<dbReference type="InterPro" id="IPR002885">
    <property type="entry name" value="PPR_rpt"/>
</dbReference>
<dbReference type="PROSITE" id="PS51375">
    <property type="entry name" value="PPR"/>
    <property type="match status" value="1"/>
</dbReference>
<organism evidence="5 6">
    <name type="scientific">Oryza meyeriana var. granulata</name>
    <dbReference type="NCBI Taxonomy" id="110450"/>
    <lineage>
        <taxon>Eukaryota</taxon>
        <taxon>Viridiplantae</taxon>
        <taxon>Streptophyta</taxon>
        <taxon>Embryophyta</taxon>
        <taxon>Tracheophyta</taxon>
        <taxon>Spermatophyta</taxon>
        <taxon>Magnoliopsida</taxon>
        <taxon>Liliopsida</taxon>
        <taxon>Poales</taxon>
        <taxon>Poaceae</taxon>
        <taxon>BOP clade</taxon>
        <taxon>Oryzoideae</taxon>
        <taxon>Oryzeae</taxon>
        <taxon>Oryzinae</taxon>
        <taxon>Oryza</taxon>
        <taxon>Oryza meyeriana</taxon>
    </lineage>
</organism>
<dbReference type="InterPro" id="IPR050872">
    <property type="entry name" value="PPR_P_subfamily"/>
</dbReference>
<dbReference type="InterPro" id="IPR011990">
    <property type="entry name" value="TPR-like_helical_dom_sf"/>
</dbReference>
<dbReference type="NCBIfam" id="TIGR00756">
    <property type="entry name" value="PPR"/>
    <property type="match status" value="2"/>
</dbReference>
<evidence type="ECO:0000313" key="6">
    <source>
        <dbReference type="Proteomes" id="UP000479710"/>
    </source>
</evidence>
<dbReference type="PANTHER" id="PTHR46128">
    <property type="entry name" value="MITOCHONDRIAL GROUP I INTRON SPLICING FACTOR CCM1"/>
    <property type="match status" value="1"/>
</dbReference>
<keyword evidence="3" id="KW-0809">Transit peptide</keyword>
<dbReference type="Proteomes" id="UP000479710">
    <property type="component" value="Unassembled WGS sequence"/>
</dbReference>
<dbReference type="Gene3D" id="1.25.40.10">
    <property type="entry name" value="Tetratricopeptide repeat domain"/>
    <property type="match status" value="2"/>
</dbReference>
<keyword evidence="6" id="KW-1185">Reference proteome</keyword>
<dbReference type="AlphaFoldDB" id="A0A6G1C7W1"/>
<dbReference type="Pfam" id="PF13041">
    <property type="entry name" value="PPR_2"/>
    <property type="match status" value="1"/>
</dbReference>
<comment type="similarity">
    <text evidence="1">Belongs to the PPR family. P subfamily.</text>
</comment>
<protein>
    <recommendedName>
        <fullName evidence="7">Pentacotripeptide-repeat region of PRORP domain-containing protein</fullName>
    </recommendedName>
</protein>
<sequence>MTSEVIAHFLKFKDSGLHPDKVLYNIAMDAYCKHGNMNEAVRLLNEMNKLISAYCQNGDMDKAHTWFHDLVLRGLSVDVIVYTILMNGYCKVNIADEELSVEVRKENEAPVVESKVKNISDTNSSDFTSWPFKKELSSVPDTVPQEHRSKFHLRL</sequence>
<feature type="repeat" description="PPR" evidence="4">
    <location>
        <begin position="20"/>
        <end position="50"/>
    </location>
</feature>
<keyword evidence="2" id="KW-0677">Repeat</keyword>
<comment type="caution">
    <text evidence="5">The sequence shown here is derived from an EMBL/GenBank/DDBJ whole genome shotgun (WGS) entry which is preliminary data.</text>
</comment>
<evidence type="ECO:0000256" key="3">
    <source>
        <dbReference type="ARBA" id="ARBA00022946"/>
    </source>
</evidence>
<name>A0A6G1C7W1_9ORYZ</name>
<evidence type="ECO:0000256" key="1">
    <source>
        <dbReference type="ARBA" id="ARBA00007626"/>
    </source>
</evidence>
<dbReference type="OrthoDB" id="822380at2759"/>
<evidence type="ECO:0008006" key="7">
    <source>
        <dbReference type="Google" id="ProtNLM"/>
    </source>
</evidence>